<dbReference type="Pfam" id="PF01247">
    <property type="entry name" value="Ribosomal_L35Ae"/>
    <property type="match status" value="1"/>
</dbReference>
<dbReference type="EMBL" id="BDMD01000001">
    <property type="protein sequence ID" value="GBF08341.1"/>
    <property type="molecule type" value="Genomic_DNA"/>
</dbReference>
<dbReference type="Gene3D" id="2.40.10.190">
    <property type="entry name" value="translation elongation factor selb, chain A, domain 4"/>
    <property type="match status" value="1"/>
</dbReference>
<proteinExistence type="inferred from homology"/>
<comment type="similarity">
    <text evidence="1 4">Belongs to the eukaryotic ribosomal protein eL33 family.</text>
</comment>
<evidence type="ECO:0000256" key="4">
    <source>
        <dbReference type="HAMAP-Rule" id="MF_00573"/>
    </source>
</evidence>
<comment type="caution">
    <text evidence="5">The sequence shown here is derived from an EMBL/GenBank/DDBJ whole genome shotgun (WGS) entry which is preliminary data.</text>
</comment>
<reference evidence="5 6" key="1">
    <citation type="submission" date="2017-02" db="EMBL/GenBank/DDBJ databases">
        <title>isolation and characterization of a novel temperate virus Aeropyrum globular virus 1 infecting hyperthermophilic archaeon Aeropyrum.</title>
        <authorList>
            <person name="Yumiya M."/>
            <person name="Yoshida T."/>
            <person name="Sako Y."/>
        </authorList>
    </citation>
    <scope>NUCLEOTIDE SEQUENCE [LARGE SCALE GENOMIC DNA]</scope>
    <source>
        <strain evidence="5 6">YK1-12-2013</strain>
    </source>
</reference>
<dbReference type="AlphaFoldDB" id="A0A401H7G3"/>
<organism evidence="5 6">
    <name type="scientific">Aeropyrum pernix</name>
    <dbReference type="NCBI Taxonomy" id="56636"/>
    <lineage>
        <taxon>Archaea</taxon>
        <taxon>Thermoproteota</taxon>
        <taxon>Thermoprotei</taxon>
        <taxon>Desulfurococcales</taxon>
        <taxon>Desulfurococcaceae</taxon>
        <taxon>Aeropyrum</taxon>
    </lineage>
</organism>
<keyword evidence="2 4" id="KW-0689">Ribosomal protein</keyword>
<keyword evidence="3 4" id="KW-0687">Ribonucleoprotein</keyword>
<evidence type="ECO:0000313" key="6">
    <source>
        <dbReference type="Proteomes" id="UP000291213"/>
    </source>
</evidence>
<dbReference type="SUPFAM" id="SSF50447">
    <property type="entry name" value="Translation proteins"/>
    <property type="match status" value="1"/>
</dbReference>
<accession>A0A401H7G3</accession>
<dbReference type="GO" id="GO:1990904">
    <property type="term" value="C:ribonucleoprotein complex"/>
    <property type="evidence" value="ECO:0007669"/>
    <property type="project" value="UniProtKB-KW"/>
</dbReference>
<evidence type="ECO:0000313" key="5">
    <source>
        <dbReference type="EMBL" id="GBF08341.1"/>
    </source>
</evidence>
<sequence length="96" mass="10392">MAVARARGVVLGYRRGTNTQYPQHALVKLLLDDPRKAGLYVSGVAFYRDRYGNVYKGRVLRLHGRRGGVVVVKFNPPLPGQATGGVVEVVKAGGDD</sequence>
<evidence type="ECO:0000256" key="2">
    <source>
        <dbReference type="ARBA" id="ARBA00022980"/>
    </source>
</evidence>
<dbReference type="InterPro" id="IPR038661">
    <property type="entry name" value="Ribosomal_eL33_sf"/>
</dbReference>
<gene>
    <name evidence="4" type="primary">rpl35ae</name>
    <name evidence="5" type="ORF">apy_00660</name>
</gene>
<dbReference type="GO" id="GO:0003735">
    <property type="term" value="F:structural constituent of ribosome"/>
    <property type="evidence" value="ECO:0007669"/>
    <property type="project" value="InterPro"/>
</dbReference>
<dbReference type="InterPro" id="IPR001780">
    <property type="entry name" value="Ribosomal_eL33"/>
</dbReference>
<dbReference type="HAMAP" id="MF_00573">
    <property type="entry name" value="Ribosomal_eL33"/>
    <property type="match status" value="1"/>
</dbReference>
<dbReference type="InterPro" id="IPR009000">
    <property type="entry name" value="Transl_B-barrel_sf"/>
</dbReference>
<dbReference type="Proteomes" id="UP000291213">
    <property type="component" value="Unassembled WGS sequence"/>
</dbReference>
<protein>
    <recommendedName>
        <fullName evidence="4">Large ribosomal subunit protein eL33</fullName>
    </recommendedName>
</protein>
<dbReference type="GO" id="GO:0006412">
    <property type="term" value="P:translation"/>
    <property type="evidence" value="ECO:0007669"/>
    <property type="project" value="UniProtKB-UniRule"/>
</dbReference>
<evidence type="ECO:0000256" key="3">
    <source>
        <dbReference type="ARBA" id="ARBA00023274"/>
    </source>
</evidence>
<dbReference type="NCBIfam" id="NF003326">
    <property type="entry name" value="PRK04337.1"/>
    <property type="match status" value="1"/>
</dbReference>
<evidence type="ECO:0000256" key="1">
    <source>
        <dbReference type="ARBA" id="ARBA00009269"/>
    </source>
</evidence>
<name>A0A401H7G3_AERPX</name>
<dbReference type="GO" id="GO:0005840">
    <property type="term" value="C:ribosome"/>
    <property type="evidence" value="ECO:0007669"/>
    <property type="project" value="UniProtKB-KW"/>
</dbReference>